<proteinExistence type="predicted"/>
<dbReference type="PROSITE" id="PS51184">
    <property type="entry name" value="JMJC"/>
    <property type="match status" value="1"/>
</dbReference>
<name>A0AAD9ZW76_9ROSI</name>
<comment type="caution">
    <text evidence="5">The sequence shown here is derived from an EMBL/GenBank/DDBJ whole genome shotgun (WGS) entry which is preliminary data.</text>
</comment>
<reference evidence="5" key="1">
    <citation type="journal article" date="2023" name="Plant J.">
        <title>Genome sequences and population genomics provide insights into the demographic history, inbreeding, and mutation load of two 'living fossil' tree species of Dipteronia.</title>
        <authorList>
            <person name="Feng Y."/>
            <person name="Comes H.P."/>
            <person name="Chen J."/>
            <person name="Zhu S."/>
            <person name="Lu R."/>
            <person name="Zhang X."/>
            <person name="Li P."/>
            <person name="Qiu J."/>
            <person name="Olsen K.M."/>
            <person name="Qiu Y."/>
        </authorList>
    </citation>
    <scope>NUCLEOTIDE SEQUENCE</scope>
    <source>
        <strain evidence="5">NBL</strain>
    </source>
</reference>
<dbReference type="Pfam" id="PF02373">
    <property type="entry name" value="JmjC"/>
    <property type="match status" value="1"/>
</dbReference>
<keyword evidence="6" id="KW-1185">Reference proteome</keyword>
<evidence type="ECO:0000259" key="3">
    <source>
        <dbReference type="PROSITE" id="PS51183"/>
    </source>
</evidence>
<keyword evidence="1" id="KW-0175">Coiled coil</keyword>
<dbReference type="InterPro" id="IPR004198">
    <property type="entry name" value="Znf_C5HC2"/>
</dbReference>
<feature type="domain" description="JmjC" evidence="4">
    <location>
        <begin position="717"/>
        <end position="882"/>
    </location>
</feature>
<dbReference type="GO" id="GO:0000785">
    <property type="term" value="C:chromatin"/>
    <property type="evidence" value="ECO:0007669"/>
    <property type="project" value="TreeGrafter"/>
</dbReference>
<dbReference type="SUPFAM" id="SSF51197">
    <property type="entry name" value="Clavaminate synthase-like"/>
    <property type="match status" value="1"/>
</dbReference>
<protein>
    <recommendedName>
        <fullName evidence="7">Lysine-specific demethylase JMJ16</fullName>
    </recommendedName>
</protein>
<feature type="coiled-coil region" evidence="1">
    <location>
        <begin position="349"/>
        <end position="376"/>
    </location>
</feature>
<evidence type="ECO:0000313" key="5">
    <source>
        <dbReference type="EMBL" id="KAK3193528.1"/>
    </source>
</evidence>
<dbReference type="AlphaFoldDB" id="A0AAD9ZW76"/>
<evidence type="ECO:0000259" key="4">
    <source>
        <dbReference type="PROSITE" id="PS51184"/>
    </source>
</evidence>
<dbReference type="SMART" id="SM00558">
    <property type="entry name" value="JmjC"/>
    <property type="match status" value="1"/>
</dbReference>
<dbReference type="InterPro" id="IPR003347">
    <property type="entry name" value="JmjC_dom"/>
</dbReference>
<gene>
    <name evidence="5" type="ORF">Dsin_024838</name>
</gene>
<organism evidence="5 6">
    <name type="scientific">Dipteronia sinensis</name>
    <dbReference type="NCBI Taxonomy" id="43782"/>
    <lineage>
        <taxon>Eukaryota</taxon>
        <taxon>Viridiplantae</taxon>
        <taxon>Streptophyta</taxon>
        <taxon>Embryophyta</taxon>
        <taxon>Tracheophyta</taxon>
        <taxon>Spermatophyta</taxon>
        <taxon>Magnoliopsida</taxon>
        <taxon>eudicotyledons</taxon>
        <taxon>Gunneridae</taxon>
        <taxon>Pentapetalae</taxon>
        <taxon>rosids</taxon>
        <taxon>malvids</taxon>
        <taxon>Sapindales</taxon>
        <taxon>Sapindaceae</taxon>
        <taxon>Hippocastanoideae</taxon>
        <taxon>Acereae</taxon>
        <taxon>Dipteronia</taxon>
    </lineage>
</organism>
<dbReference type="GO" id="GO:0034647">
    <property type="term" value="F:histone H3K4me/H3K4me2/H3K4me3 demethylase activity"/>
    <property type="evidence" value="ECO:0007669"/>
    <property type="project" value="TreeGrafter"/>
</dbReference>
<dbReference type="Gene3D" id="2.60.120.650">
    <property type="entry name" value="Cupin"/>
    <property type="match status" value="1"/>
</dbReference>
<dbReference type="Pfam" id="PF02375">
    <property type="entry name" value="JmjN"/>
    <property type="match status" value="1"/>
</dbReference>
<dbReference type="InterPro" id="IPR003349">
    <property type="entry name" value="JmjN"/>
</dbReference>
<dbReference type="PROSITE" id="PS51183">
    <property type="entry name" value="JMJN"/>
    <property type="match status" value="1"/>
</dbReference>
<dbReference type="PANTHER" id="PTHR10694:SF54">
    <property type="entry name" value="INACTIVE LYSINE-SPECIFIC DEMETHYLASE JMJ19-RELATED"/>
    <property type="match status" value="1"/>
</dbReference>
<dbReference type="Pfam" id="PF02928">
    <property type="entry name" value="zf-C5HC2"/>
    <property type="match status" value="1"/>
</dbReference>
<feature type="region of interest" description="Disordered" evidence="2">
    <location>
        <begin position="1124"/>
        <end position="1148"/>
    </location>
</feature>
<dbReference type="GO" id="GO:0005634">
    <property type="term" value="C:nucleus"/>
    <property type="evidence" value="ECO:0007669"/>
    <property type="project" value="TreeGrafter"/>
</dbReference>
<feature type="compositionally biased region" description="Low complexity" evidence="2">
    <location>
        <begin position="1126"/>
        <end position="1148"/>
    </location>
</feature>
<sequence>MNAILQMINAVPGELVSLPHVFIFFPAIGCPDSHFSFCCTLVSFACVCSNVIILLAPGASISGDAPAKTPTCSIKILEPKQEEGGQARAGSHWHPQIFSILSWLGSSSMIELKPFRLFSSKTAFGSVCYGKASLDKVKCHGKGLLKVEKISAPQKKEVPTLSEEEVMEAFRRYCLGRGIASLSLVPAGEVEDLWLSDTRRVSTESQVSQLKHVLLHLVDEKYKFDRVPGYAIGEVRHWKLEYEKELLRFTYRVHQRNELGKQLTDRENELMTWPVVVILQKVERPKTMSSNGRSWARNLMDRSRGKAVRRPSFKLHLLAPARRSSPEMYATSNCELQLTDFGQGFFHFISLLRAAKKKTEKEEEKTKKKKKERREKEIYRTPMGTKRIRTDPADGDFDKLSVPPGFASLTSFYLKKLENTEESCNTMAFASASKEEPILTETTLDMVDVATLKRSLGNRPWILNEKSNHHQEESDSVKELSSETCLPKGVSRGCPDCSNCLKVTARWRPGDAKTDVLEEAPVFYPTEKEFSETLKYIASIRPGLEQYGICRIVPPPSWKPPCCIKKGNIWESSTFVTHIQRVDGLHNQYLRKKMVKIYGNRSLKTGLKHGVGNGYTINHEEVGCFGGFESEPGPEFTLQTFKKYADDFKDQYFGIKDKVLQKLSKLSVENIEGEYRRIVENPTEEIEVLYGENLDTGTFGSGFPTVSNPLEAFDYQKYLKLGWNLNNVPRLPGSLSFESNDASDLLVPRLHIGMCFSSFCWKVEAHYLYSLHYLHLGAPKIWHGVPGRYATKFEAATKKYLSDFLVGQPNLRDKLVAKLTPSILKSEGVPVYRCIQNPGEFVLVLPGANYSGFDCGFNCSEAVNFAPIDWLPHGQNAVELYREKGRRTLISHDKLLLEAAREAVRAQWEITLLKKNTAENLSWDGFCGKDGILAKALQSRLKSESNRREYLCSSSRSQKMDKNFDVAVKRECCMCLYDLHLSAASCPCSANMYTCLNHVKQLCSCAWSEKIFLFRYEISELNVLVEALEGKLSAVHRWARDYLKLTLHSHVSRDGLQPDSHAEESKVKVRNSQNAVIFDVISIKAEVKARLLREKSKIKEVKAKEKTTPPRVISSGIAQHTSFLLADSPSEASSDTSSASSSSDSDDT</sequence>
<accession>A0AAD9ZW76</accession>
<dbReference type="EMBL" id="JANJYJ010000008">
    <property type="protein sequence ID" value="KAK3193528.1"/>
    <property type="molecule type" value="Genomic_DNA"/>
</dbReference>
<evidence type="ECO:0000256" key="1">
    <source>
        <dbReference type="SAM" id="Coils"/>
    </source>
</evidence>
<dbReference type="GO" id="GO:0006355">
    <property type="term" value="P:regulation of DNA-templated transcription"/>
    <property type="evidence" value="ECO:0007669"/>
    <property type="project" value="UniProtKB-ARBA"/>
</dbReference>
<evidence type="ECO:0000256" key="2">
    <source>
        <dbReference type="SAM" id="MobiDB-lite"/>
    </source>
</evidence>
<evidence type="ECO:0008006" key="7">
    <source>
        <dbReference type="Google" id="ProtNLM"/>
    </source>
</evidence>
<evidence type="ECO:0000313" key="6">
    <source>
        <dbReference type="Proteomes" id="UP001281410"/>
    </source>
</evidence>
<feature type="domain" description="JmjN" evidence="3">
    <location>
        <begin position="520"/>
        <end position="561"/>
    </location>
</feature>
<dbReference type="PANTHER" id="PTHR10694">
    <property type="entry name" value="LYSINE-SPECIFIC DEMETHYLASE"/>
    <property type="match status" value="1"/>
</dbReference>
<dbReference type="Proteomes" id="UP001281410">
    <property type="component" value="Unassembled WGS sequence"/>
</dbReference>
<dbReference type="SMART" id="SM00545">
    <property type="entry name" value="JmjN"/>
    <property type="match status" value="1"/>
</dbReference>